<dbReference type="AlphaFoldDB" id="A0A9W4X750"/>
<accession>A0A9W4X750</accession>
<comment type="caution">
    <text evidence="1">The sequence shown here is derived from an EMBL/GenBank/DDBJ whole genome shotgun (WGS) entry which is preliminary data.</text>
</comment>
<reference evidence="1" key="1">
    <citation type="submission" date="2022-08" db="EMBL/GenBank/DDBJ databases">
        <authorList>
            <person name="Kallberg Y."/>
            <person name="Tangrot J."/>
            <person name="Rosling A."/>
        </authorList>
    </citation>
    <scope>NUCLEOTIDE SEQUENCE</scope>
    <source>
        <strain evidence="1">Wild A</strain>
    </source>
</reference>
<feature type="non-terminal residue" evidence="1">
    <location>
        <position position="145"/>
    </location>
</feature>
<evidence type="ECO:0000313" key="1">
    <source>
        <dbReference type="EMBL" id="CAI2199765.1"/>
    </source>
</evidence>
<protein>
    <submittedName>
        <fullName evidence="1">997_t:CDS:1</fullName>
    </submittedName>
</protein>
<proteinExistence type="predicted"/>
<dbReference type="Proteomes" id="UP001153678">
    <property type="component" value="Unassembled WGS sequence"/>
</dbReference>
<name>A0A9W4X750_9GLOM</name>
<organism evidence="1 2">
    <name type="scientific">Funneliformis geosporum</name>
    <dbReference type="NCBI Taxonomy" id="1117311"/>
    <lineage>
        <taxon>Eukaryota</taxon>
        <taxon>Fungi</taxon>
        <taxon>Fungi incertae sedis</taxon>
        <taxon>Mucoromycota</taxon>
        <taxon>Glomeromycotina</taxon>
        <taxon>Glomeromycetes</taxon>
        <taxon>Glomerales</taxon>
        <taxon>Glomeraceae</taxon>
        <taxon>Funneliformis</taxon>
    </lineage>
</organism>
<dbReference type="EMBL" id="CAMKVN010022267">
    <property type="protein sequence ID" value="CAI2199765.1"/>
    <property type="molecule type" value="Genomic_DNA"/>
</dbReference>
<gene>
    <name evidence="1" type="ORF">FWILDA_LOCUS19236</name>
</gene>
<dbReference type="OrthoDB" id="19861at2759"/>
<sequence>STRGFLFECYVIYLFCTGDQKFEVRKLKGEGKDQFSIDHKPIVGKVKNLPDLLKYSERNIVNVLNKQNFSAVDSFVTPNCILQVTVSEYHPIIQAELTKPVYINYTTRDRNSNKDRLVKRMDSTIINVEQWVLKVHINSMLEDKE</sequence>
<evidence type="ECO:0000313" key="2">
    <source>
        <dbReference type="Proteomes" id="UP001153678"/>
    </source>
</evidence>
<keyword evidence="2" id="KW-1185">Reference proteome</keyword>